<dbReference type="InterPro" id="IPR027417">
    <property type="entry name" value="P-loop_NTPase"/>
</dbReference>
<keyword evidence="1" id="KW-0813">Transport</keyword>
<dbReference type="GO" id="GO:0005315">
    <property type="term" value="F:phosphate transmembrane transporter activity"/>
    <property type="evidence" value="ECO:0007669"/>
    <property type="project" value="InterPro"/>
</dbReference>
<dbReference type="SUPFAM" id="SSF52540">
    <property type="entry name" value="P-loop containing nucleoside triphosphate hydrolases"/>
    <property type="match status" value="1"/>
</dbReference>
<dbReference type="InterPro" id="IPR003593">
    <property type="entry name" value="AAA+_ATPase"/>
</dbReference>
<keyword evidence="2" id="KW-0547">Nucleotide-binding</keyword>
<dbReference type="PANTHER" id="PTHR43423">
    <property type="entry name" value="ABC TRANSPORTER I FAMILY MEMBER 17"/>
    <property type="match status" value="1"/>
</dbReference>
<keyword evidence="6" id="KW-1185">Reference proteome</keyword>
<dbReference type="Gene3D" id="3.40.50.300">
    <property type="entry name" value="P-loop containing nucleotide triphosphate hydrolases"/>
    <property type="match status" value="1"/>
</dbReference>
<dbReference type="GO" id="GO:0005524">
    <property type="term" value="F:ATP binding"/>
    <property type="evidence" value="ECO:0007669"/>
    <property type="project" value="UniProtKB-KW"/>
</dbReference>
<dbReference type="Pfam" id="PF00005">
    <property type="entry name" value="ABC_tran"/>
    <property type="match status" value="1"/>
</dbReference>
<dbReference type="PROSITE" id="PS00211">
    <property type="entry name" value="ABC_TRANSPORTER_1"/>
    <property type="match status" value="1"/>
</dbReference>
<dbReference type="PANTHER" id="PTHR43423:SF1">
    <property type="entry name" value="ABC TRANSPORTER I FAMILY MEMBER 17"/>
    <property type="match status" value="1"/>
</dbReference>
<dbReference type="Proteomes" id="UP000267430">
    <property type="component" value="Unassembled WGS sequence"/>
</dbReference>
<dbReference type="AlphaFoldDB" id="A0A3S0VIR4"/>
<dbReference type="CDD" id="cd03260">
    <property type="entry name" value="ABC_PstB_phosphate_transporter"/>
    <property type="match status" value="1"/>
</dbReference>
<accession>A0A3S0VIR4</accession>
<dbReference type="GO" id="GO:0035435">
    <property type="term" value="P:phosphate ion transmembrane transport"/>
    <property type="evidence" value="ECO:0007669"/>
    <property type="project" value="InterPro"/>
</dbReference>
<dbReference type="EMBL" id="RYZZ01000014">
    <property type="protein sequence ID" value="RUQ28819.1"/>
    <property type="molecule type" value="Genomic_DNA"/>
</dbReference>
<evidence type="ECO:0000259" key="4">
    <source>
        <dbReference type="PROSITE" id="PS50893"/>
    </source>
</evidence>
<keyword evidence="3 5" id="KW-0067">ATP-binding</keyword>
<dbReference type="InterPro" id="IPR005670">
    <property type="entry name" value="PstB-like"/>
</dbReference>
<evidence type="ECO:0000256" key="3">
    <source>
        <dbReference type="ARBA" id="ARBA00022840"/>
    </source>
</evidence>
<evidence type="ECO:0000313" key="6">
    <source>
        <dbReference type="Proteomes" id="UP000267430"/>
    </source>
</evidence>
<protein>
    <submittedName>
        <fullName evidence="5">Phosphate ABC transporter ATP-binding protein</fullName>
    </submittedName>
</protein>
<evidence type="ECO:0000256" key="2">
    <source>
        <dbReference type="ARBA" id="ARBA00022741"/>
    </source>
</evidence>
<proteinExistence type="predicted"/>
<evidence type="ECO:0000256" key="1">
    <source>
        <dbReference type="ARBA" id="ARBA00022448"/>
    </source>
</evidence>
<organism evidence="5 6">
    <name type="scientific">Peribacillus cavernae</name>
    <dbReference type="NCBI Taxonomy" id="1674310"/>
    <lineage>
        <taxon>Bacteria</taxon>
        <taxon>Bacillati</taxon>
        <taxon>Bacillota</taxon>
        <taxon>Bacilli</taxon>
        <taxon>Bacillales</taxon>
        <taxon>Bacillaceae</taxon>
        <taxon>Peribacillus</taxon>
    </lineage>
</organism>
<evidence type="ECO:0000313" key="5">
    <source>
        <dbReference type="EMBL" id="RUQ28819.1"/>
    </source>
</evidence>
<feature type="domain" description="ABC transporter" evidence="4">
    <location>
        <begin position="5"/>
        <end position="237"/>
    </location>
</feature>
<name>A0A3S0VIR4_9BACI</name>
<dbReference type="GO" id="GO:0016887">
    <property type="term" value="F:ATP hydrolysis activity"/>
    <property type="evidence" value="ECO:0007669"/>
    <property type="project" value="InterPro"/>
</dbReference>
<comment type="caution">
    <text evidence="5">The sequence shown here is derived from an EMBL/GenBank/DDBJ whole genome shotgun (WGS) entry which is preliminary data.</text>
</comment>
<sequence>MESEIELKNVCKAFMHDHETVSVLKGISAKVTKGTIVTIVGPSGSGKSTILSLCNLLQTPDEGEIHIHGKEVREWNIQELRRLVGIAFQDAPMLKGTSLDNLSLPARLQGKSLENPKKYMKYVGLTEDLLSRQAKELSGGQKQRLAFARTLVNEPSVLLLDEVTSALDSLASHEVEELVLRINREQHTTILWVTHDLSQAERVGDQTWLVMDGSIIEAAPTKQFFTEPKDVRTKQFLDMKRNYK</sequence>
<dbReference type="PROSITE" id="PS50893">
    <property type="entry name" value="ABC_TRANSPORTER_2"/>
    <property type="match status" value="1"/>
</dbReference>
<dbReference type="InterPro" id="IPR017871">
    <property type="entry name" value="ABC_transporter-like_CS"/>
</dbReference>
<dbReference type="SMART" id="SM00382">
    <property type="entry name" value="AAA"/>
    <property type="match status" value="1"/>
</dbReference>
<dbReference type="OrthoDB" id="9785080at2"/>
<dbReference type="GO" id="GO:0016020">
    <property type="term" value="C:membrane"/>
    <property type="evidence" value="ECO:0007669"/>
    <property type="project" value="InterPro"/>
</dbReference>
<dbReference type="RefSeq" id="WP_126864927.1">
    <property type="nucleotide sequence ID" value="NZ_JAUSTX010000015.1"/>
</dbReference>
<reference evidence="5 6" key="1">
    <citation type="submission" date="2018-12" db="EMBL/GenBank/DDBJ databases">
        <title>Bacillus chawlae sp. nov., Bacillus glennii sp. nov., and Bacillus saganii sp. nov. Isolated from the Vehicle Assembly Building at Kennedy Space Center where the Viking Spacecraft were Assembled.</title>
        <authorList>
            <person name="Seuylemezian A."/>
            <person name="Vaishampayan P."/>
        </authorList>
    </citation>
    <scope>NUCLEOTIDE SEQUENCE [LARGE SCALE GENOMIC DNA]</scope>
    <source>
        <strain evidence="5 6">L5</strain>
    </source>
</reference>
<dbReference type="InterPro" id="IPR003439">
    <property type="entry name" value="ABC_transporter-like_ATP-bd"/>
</dbReference>
<gene>
    <name evidence="5" type="ORF">ELQ35_11260</name>
</gene>